<dbReference type="PANTHER" id="PTHR21600">
    <property type="entry name" value="MITOCHONDRIAL RNA PSEUDOURIDINE SYNTHASE"/>
    <property type="match status" value="1"/>
</dbReference>
<evidence type="ECO:0000259" key="9">
    <source>
        <dbReference type="Pfam" id="PF00849"/>
    </source>
</evidence>
<dbReference type="CDD" id="cd02869">
    <property type="entry name" value="PseudoU_synth_RluA_like"/>
    <property type="match status" value="1"/>
</dbReference>
<dbReference type="GO" id="GO:0160140">
    <property type="term" value="F:23S rRNA pseudouridine(1911/1915/1917) synthase activity"/>
    <property type="evidence" value="ECO:0007669"/>
    <property type="project" value="UniProtKB-EC"/>
</dbReference>
<dbReference type="EMBL" id="PQCO01000139">
    <property type="protein sequence ID" value="PUE04043.1"/>
    <property type="molecule type" value="Genomic_DNA"/>
</dbReference>
<evidence type="ECO:0000256" key="2">
    <source>
        <dbReference type="ARBA" id="ARBA00022884"/>
    </source>
</evidence>
<name>A0A6N4E0I9_9GAMM</name>
<dbReference type="InterPro" id="IPR006225">
    <property type="entry name" value="PsdUridine_synth_RluC/D"/>
</dbReference>
<dbReference type="PROSITE" id="PS01129">
    <property type="entry name" value="PSI_RLU"/>
    <property type="match status" value="1"/>
</dbReference>
<proteinExistence type="inferred from homology"/>
<dbReference type="SUPFAM" id="SSF55174">
    <property type="entry name" value="Alpha-L RNA-binding motif"/>
    <property type="match status" value="1"/>
</dbReference>
<evidence type="ECO:0000256" key="7">
    <source>
        <dbReference type="PROSITE-ProRule" id="PRU00182"/>
    </source>
</evidence>
<keyword evidence="3 8" id="KW-0413">Isomerase</keyword>
<dbReference type="Proteomes" id="UP000250928">
    <property type="component" value="Unassembled WGS sequence"/>
</dbReference>
<organism evidence="11 12">
    <name type="scientific">Candidatus Sedimenticola endophacoides</name>
    <dbReference type="NCBI Taxonomy" id="2548426"/>
    <lineage>
        <taxon>Bacteria</taxon>
        <taxon>Pseudomonadati</taxon>
        <taxon>Pseudomonadota</taxon>
        <taxon>Gammaproteobacteria</taxon>
        <taxon>Chromatiales</taxon>
        <taxon>Sedimenticolaceae</taxon>
        <taxon>Sedimenticola</taxon>
    </lineage>
</organism>
<dbReference type="InterPro" id="IPR006224">
    <property type="entry name" value="PsdUridine_synth_RluA-like_CS"/>
</dbReference>
<dbReference type="GO" id="GO:0000455">
    <property type="term" value="P:enzyme-directed rRNA pseudouridine synthesis"/>
    <property type="evidence" value="ECO:0007669"/>
    <property type="project" value="TreeGrafter"/>
</dbReference>
<dbReference type="InterPro" id="IPR002942">
    <property type="entry name" value="S4_RNA-bd"/>
</dbReference>
<feature type="domain" description="Pseudouridine synthase RsuA/RluA-like" evidence="9">
    <location>
        <begin position="92"/>
        <end position="242"/>
    </location>
</feature>
<dbReference type="CDD" id="cd00165">
    <property type="entry name" value="S4"/>
    <property type="match status" value="1"/>
</dbReference>
<keyword evidence="2 7" id="KW-0694">RNA-binding</keyword>
<dbReference type="Pfam" id="PF00849">
    <property type="entry name" value="PseudoU_synth_2"/>
    <property type="match status" value="1"/>
</dbReference>
<gene>
    <name evidence="11" type="ORF">C3L24_03790</name>
</gene>
<dbReference type="AlphaFoldDB" id="A0A6N4E0I9"/>
<dbReference type="Gene3D" id="3.10.290.10">
    <property type="entry name" value="RNA-binding S4 domain"/>
    <property type="match status" value="1"/>
</dbReference>
<evidence type="ECO:0000256" key="8">
    <source>
        <dbReference type="RuleBase" id="RU362028"/>
    </source>
</evidence>
<evidence type="ECO:0000256" key="4">
    <source>
        <dbReference type="ARBA" id="ARBA00036882"/>
    </source>
</evidence>
<dbReference type="SUPFAM" id="SSF55120">
    <property type="entry name" value="Pseudouridine synthase"/>
    <property type="match status" value="1"/>
</dbReference>
<sequence>MSLRTQRLTARIGTELAGKRLDQALALLFPDFSRSRLQRWLKEERVRLDGHDCRPRDRVAGGEEVVLVACFEERGGCLPQAIELDIVHEDAHILVVNKPVGLVVHPAAGNPDGTLQNALLHHAPALVELPRGGIVHRLDKETSGLLVVAKTPAAHRTLVEQLQARLFHREYRAVVTGVVTAGGSVEAPIGRHPTQRTRMAVVHSGKPALTHYRVLERFRLHSYLKINLETGRTHQIRVHMAHIRHPLVGDPLYGGRFRIPPDSPAAFVEALRDYRHQALHALRLGLSHPHSGEWMAWEAPLPEDLAALLELLREDAARG</sequence>
<comment type="catalytic activity">
    <reaction evidence="8">
        <text>a uridine in RNA = a pseudouridine in RNA</text>
        <dbReference type="Rhea" id="RHEA:48348"/>
        <dbReference type="Rhea" id="RHEA-COMP:12068"/>
        <dbReference type="Rhea" id="RHEA-COMP:12069"/>
        <dbReference type="ChEBI" id="CHEBI:65314"/>
        <dbReference type="ChEBI" id="CHEBI:65315"/>
    </reaction>
</comment>
<dbReference type="NCBIfam" id="NF008385">
    <property type="entry name" value="PRK11180.1"/>
    <property type="match status" value="1"/>
</dbReference>
<evidence type="ECO:0000259" key="10">
    <source>
        <dbReference type="Pfam" id="PF01479"/>
    </source>
</evidence>
<dbReference type="InterPro" id="IPR006145">
    <property type="entry name" value="PsdUridine_synth_RsuA/RluA"/>
</dbReference>
<dbReference type="EC" id="5.4.99.-" evidence="8"/>
<dbReference type="Pfam" id="PF01479">
    <property type="entry name" value="S4"/>
    <property type="match status" value="1"/>
</dbReference>
<dbReference type="PANTHER" id="PTHR21600:SF44">
    <property type="entry name" value="RIBOSOMAL LARGE SUBUNIT PSEUDOURIDINE SYNTHASE D"/>
    <property type="match status" value="1"/>
</dbReference>
<comment type="catalytic activity">
    <reaction evidence="4">
        <text>uridine(1911/1915/1917) in 23S rRNA = pseudouridine(1911/1915/1917) in 23S rRNA</text>
        <dbReference type="Rhea" id="RHEA:42524"/>
        <dbReference type="Rhea" id="RHEA-COMP:10097"/>
        <dbReference type="Rhea" id="RHEA-COMP:10098"/>
        <dbReference type="ChEBI" id="CHEBI:65314"/>
        <dbReference type="ChEBI" id="CHEBI:65315"/>
        <dbReference type="EC" id="5.4.99.23"/>
    </reaction>
</comment>
<evidence type="ECO:0000256" key="5">
    <source>
        <dbReference type="ARBA" id="ARBA00056072"/>
    </source>
</evidence>
<feature type="active site" evidence="6">
    <location>
        <position position="139"/>
    </location>
</feature>
<dbReference type="InterPro" id="IPR020103">
    <property type="entry name" value="PsdUridine_synth_cat_dom_sf"/>
</dbReference>
<dbReference type="FunFam" id="3.30.2350.10:FF:000006">
    <property type="entry name" value="Pseudouridine synthase"/>
    <property type="match status" value="1"/>
</dbReference>
<dbReference type="NCBIfam" id="TIGR00005">
    <property type="entry name" value="rluA_subfam"/>
    <property type="match status" value="1"/>
</dbReference>
<comment type="similarity">
    <text evidence="1 8">Belongs to the pseudouridine synthase RluA family.</text>
</comment>
<dbReference type="Gene3D" id="3.30.2350.10">
    <property type="entry name" value="Pseudouridine synthase"/>
    <property type="match status" value="1"/>
</dbReference>
<dbReference type="GO" id="GO:0003723">
    <property type="term" value="F:RNA binding"/>
    <property type="evidence" value="ECO:0007669"/>
    <property type="project" value="UniProtKB-KW"/>
</dbReference>
<evidence type="ECO:0000256" key="1">
    <source>
        <dbReference type="ARBA" id="ARBA00010876"/>
    </source>
</evidence>
<comment type="function">
    <text evidence="5">Responsible for synthesis of pseudouridine from uracil at positions 1911, 1915 and 1917 in 23S ribosomal RNA.</text>
</comment>
<evidence type="ECO:0000313" key="12">
    <source>
        <dbReference type="Proteomes" id="UP000250928"/>
    </source>
</evidence>
<dbReference type="InterPro" id="IPR036986">
    <property type="entry name" value="S4_RNA-bd_sf"/>
</dbReference>
<accession>A0A6N4E0I9</accession>
<dbReference type="InterPro" id="IPR050188">
    <property type="entry name" value="RluA_PseudoU_synthase"/>
</dbReference>
<dbReference type="PROSITE" id="PS50889">
    <property type="entry name" value="S4"/>
    <property type="match status" value="1"/>
</dbReference>
<evidence type="ECO:0000256" key="3">
    <source>
        <dbReference type="ARBA" id="ARBA00023235"/>
    </source>
</evidence>
<feature type="domain" description="RNA-binding S4" evidence="10">
    <location>
        <begin position="20"/>
        <end position="65"/>
    </location>
</feature>
<reference evidence="11 12" key="1">
    <citation type="submission" date="2018-01" db="EMBL/GenBank/DDBJ databases">
        <title>Novel co-symbiosis in the lucinid bivalve Phacoides pectinatus.</title>
        <authorList>
            <person name="Lim S.J."/>
            <person name="Davis B.G."/>
            <person name="Gill D.E."/>
            <person name="Engel A.S."/>
            <person name="Anderson L.C."/>
            <person name="Campbell B.J."/>
        </authorList>
    </citation>
    <scope>NUCLEOTIDE SEQUENCE [LARGE SCALE GENOMIC DNA]</scope>
    <source>
        <strain evidence="11">N3_P5</strain>
    </source>
</reference>
<comment type="caution">
    <text evidence="11">The sequence shown here is derived from an EMBL/GenBank/DDBJ whole genome shotgun (WGS) entry which is preliminary data.</text>
</comment>
<evidence type="ECO:0000313" key="11">
    <source>
        <dbReference type="EMBL" id="PUE04043.1"/>
    </source>
</evidence>
<protein>
    <recommendedName>
        <fullName evidence="8">Pseudouridine synthase</fullName>
        <ecNumber evidence="8">5.4.99.-</ecNumber>
    </recommendedName>
</protein>
<evidence type="ECO:0000256" key="6">
    <source>
        <dbReference type="PIRSR" id="PIRSR606225-1"/>
    </source>
</evidence>